<organism evidence="3 4">
    <name type="scientific">Geothrix edaphica</name>
    <dbReference type="NCBI Taxonomy" id="2927976"/>
    <lineage>
        <taxon>Bacteria</taxon>
        <taxon>Pseudomonadati</taxon>
        <taxon>Acidobacteriota</taxon>
        <taxon>Holophagae</taxon>
        <taxon>Holophagales</taxon>
        <taxon>Holophagaceae</taxon>
        <taxon>Geothrix</taxon>
    </lineage>
</organism>
<dbReference type="CDD" id="cd05819">
    <property type="entry name" value="NHL"/>
    <property type="match status" value="1"/>
</dbReference>
<dbReference type="RefSeq" id="WP_285609260.1">
    <property type="nucleotide sequence ID" value="NZ_BSDC01000003.1"/>
</dbReference>
<evidence type="ECO:0000313" key="4">
    <source>
        <dbReference type="Proteomes" id="UP001165044"/>
    </source>
</evidence>
<dbReference type="Proteomes" id="UP001165044">
    <property type="component" value="Unassembled WGS sequence"/>
</dbReference>
<dbReference type="Pfam" id="PF01436">
    <property type="entry name" value="NHL"/>
    <property type="match status" value="1"/>
</dbReference>
<dbReference type="InterPro" id="IPR050952">
    <property type="entry name" value="TRIM-NHL_E3_ligases"/>
</dbReference>
<feature type="repeat" description="NHL" evidence="2">
    <location>
        <begin position="119"/>
        <end position="158"/>
    </location>
</feature>
<name>A0ABQ5PZN6_9BACT</name>
<dbReference type="PANTHER" id="PTHR24104">
    <property type="entry name" value="E3 UBIQUITIN-PROTEIN LIGASE NHLRC1-RELATED"/>
    <property type="match status" value="1"/>
</dbReference>
<comment type="caution">
    <text evidence="3">The sequence shown here is derived from an EMBL/GenBank/DDBJ whole genome shotgun (WGS) entry which is preliminary data.</text>
</comment>
<feature type="repeat" description="NHL" evidence="2">
    <location>
        <begin position="75"/>
        <end position="114"/>
    </location>
</feature>
<feature type="repeat" description="NHL" evidence="2">
    <location>
        <begin position="162"/>
        <end position="205"/>
    </location>
</feature>
<gene>
    <name evidence="3" type="ORF">GETHED_21880</name>
</gene>
<feature type="repeat" description="NHL" evidence="2">
    <location>
        <begin position="259"/>
        <end position="302"/>
    </location>
</feature>
<dbReference type="InterPro" id="IPR001258">
    <property type="entry name" value="NHL_repeat"/>
</dbReference>
<dbReference type="SUPFAM" id="SSF63829">
    <property type="entry name" value="Calcium-dependent phosphotriesterase"/>
    <property type="match status" value="1"/>
</dbReference>
<dbReference type="PANTHER" id="PTHR24104:SF25">
    <property type="entry name" value="PROTEIN LIN-41"/>
    <property type="match status" value="1"/>
</dbReference>
<keyword evidence="4" id="KW-1185">Reference proteome</keyword>
<proteinExistence type="predicted"/>
<reference evidence="3" key="1">
    <citation type="journal article" date="2023" name="Antonie Van Leeuwenhoek">
        <title>Mesoterricola silvestris gen. nov., sp. nov., Mesoterricola sediminis sp. nov., Geothrix oryzae sp. nov., Geothrix edaphica sp. nov., Geothrix rubra sp. nov., and Geothrix limicola sp. nov., six novel members of Acidobacteriota isolated from soils.</title>
        <authorList>
            <person name="Itoh H."/>
            <person name="Sugisawa Y."/>
            <person name="Mise K."/>
            <person name="Xu Z."/>
            <person name="Kuniyasu M."/>
            <person name="Ushijima N."/>
            <person name="Kawano K."/>
            <person name="Kobayashi E."/>
            <person name="Shiratori Y."/>
            <person name="Masuda Y."/>
            <person name="Senoo K."/>
        </authorList>
    </citation>
    <scope>NUCLEOTIDE SEQUENCE</scope>
    <source>
        <strain evidence="3">Red802</strain>
    </source>
</reference>
<dbReference type="Gene3D" id="2.120.10.30">
    <property type="entry name" value="TolB, C-terminal domain"/>
    <property type="match status" value="3"/>
</dbReference>
<evidence type="ECO:0000256" key="2">
    <source>
        <dbReference type="PROSITE-ProRule" id="PRU00504"/>
    </source>
</evidence>
<dbReference type="InterPro" id="IPR011042">
    <property type="entry name" value="6-blade_b-propeller_TolB-like"/>
</dbReference>
<dbReference type="EMBL" id="BSDC01000003">
    <property type="protein sequence ID" value="GLH67824.1"/>
    <property type="molecule type" value="Genomic_DNA"/>
</dbReference>
<evidence type="ECO:0000313" key="3">
    <source>
        <dbReference type="EMBL" id="GLH67824.1"/>
    </source>
</evidence>
<evidence type="ECO:0008006" key="5">
    <source>
        <dbReference type="Google" id="ProtNLM"/>
    </source>
</evidence>
<sequence>MNGTLTSLRGVLRIMAVIACGAQVLSAQVPVPVAVPLRAYAQGFREPVRLATDGAGRLFVADPRLGLITVRDESGHLLAVKRGLSRPLGVAVDGAGRIFVCEAGKGRVAIFTSEWVPAGYLGQGEGEFQMPNHLQITADGTVFVVDSTAGLVKVYGPDNQLARQFGGPGRLDGQFSFPTGLVVTPQGEVFVSDQGNERVQVFTLAGTFLRKFGGTVGMLGNNTAYGRVQGLLADAQGRIYLADSYRGVVKVVDGAGTSIASIGAFGTGPGQLSGPASLVLDRNNRLFVATAGNARIEVFGLDAYTDPAPIVFADATVTPAEWQRKAAPEVDGGPEADLQEPPTPDRFRWEGGQASQHARGLARAAANRNQRPGLVAVLLKVPGLTLSQIQVGSITANGLRAAVVPGAYIGDFDGDGTFEFRAWFDHNRLLATMPDGEAFLVVSGRLTDGRSFESIADVRVLPAGGVQ</sequence>
<evidence type="ECO:0000256" key="1">
    <source>
        <dbReference type="ARBA" id="ARBA00022737"/>
    </source>
</evidence>
<dbReference type="PROSITE" id="PS51125">
    <property type="entry name" value="NHL"/>
    <property type="match status" value="4"/>
</dbReference>
<keyword evidence="1" id="KW-0677">Repeat</keyword>
<accession>A0ABQ5PZN6</accession>
<protein>
    <recommendedName>
        <fullName evidence="5">6-bladed beta-propeller</fullName>
    </recommendedName>
</protein>